<dbReference type="AlphaFoldDB" id="A0A8H4KUG2"/>
<evidence type="ECO:0000313" key="3">
    <source>
        <dbReference type="EMBL" id="KAF4456365.1"/>
    </source>
</evidence>
<feature type="domain" description="F-box" evidence="2">
    <location>
        <begin position="73"/>
        <end position="119"/>
    </location>
</feature>
<feature type="region of interest" description="Disordered" evidence="1">
    <location>
        <begin position="331"/>
        <end position="508"/>
    </location>
</feature>
<feature type="compositionally biased region" description="Pro residues" evidence="1">
    <location>
        <begin position="391"/>
        <end position="403"/>
    </location>
</feature>
<sequence>MSESELVPPPYRSNSRYEYDEDQAHHIIRVVSYVRIGKDFLPHVVRFPCHENDKCIAGFTAGYVAQERQVDRNGLFDKLPGQVLNQMVSYCDMKSVFNLRQTHHWTRRRINKMEMYRKIVSHGVDLCRVLLRTGFASNVILGNFYRELRTKSCESCGQFAQLVCITTFRRICCNCIESANHIKFLEVTTVQSWLDPSEYLSPWYPTVTGLDREGTRTRLVPYHLVEDLDRETRKRKRVIFRRRKPHVFIKPNYMVTCLLPYLDLNPRFLQYALHYGFACRGCKDAGKRCDIAKELRDEKLEKRVYDTEEFLKHFRWCEKAQEIWERPRLRPVSRAVTTSESESGSEGEGQDESRLLPAPESRSETAGHEDIDYPGPQSLFELPPEQRRSPPRPVEPGHFPPLELPRDTRPLPRLTPEPGPPTEQISLPPLILEPSLSPRPGLKWVRPLLSQDSLPGEERQATHHPRPQPGLPHRPNPECLPAWRFLTQEEQDAVQSERDHEESTHRPALDYLSALASGHLRHALPDVPPQRNALPDQVSYLAQYALSLIRPRTLPPVDDGQEHEAAPQARDPDFEALPADRWLSRPSRPWEL</sequence>
<comment type="caution">
    <text evidence="3">The sequence shown here is derived from an EMBL/GenBank/DDBJ whole genome shotgun (WGS) entry which is preliminary data.</text>
</comment>
<evidence type="ECO:0000256" key="1">
    <source>
        <dbReference type="SAM" id="MobiDB-lite"/>
    </source>
</evidence>
<keyword evidence="4" id="KW-1185">Reference proteome</keyword>
<accession>A0A8H4KUG2</accession>
<dbReference type="Proteomes" id="UP000605986">
    <property type="component" value="Unassembled WGS sequence"/>
</dbReference>
<feature type="compositionally biased region" description="Basic and acidic residues" evidence="1">
    <location>
        <begin position="560"/>
        <end position="573"/>
    </location>
</feature>
<name>A0A8H4KUG2_9HYPO</name>
<feature type="compositionally biased region" description="Low complexity" evidence="1">
    <location>
        <begin position="422"/>
        <end position="438"/>
    </location>
</feature>
<dbReference type="EMBL" id="JAADJG010000061">
    <property type="protein sequence ID" value="KAF4456365.1"/>
    <property type="molecule type" value="Genomic_DNA"/>
</dbReference>
<organism evidence="3 4">
    <name type="scientific">Fusarium austroafricanum</name>
    <dbReference type="NCBI Taxonomy" id="2364996"/>
    <lineage>
        <taxon>Eukaryota</taxon>
        <taxon>Fungi</taxon>
        <taxon>Dikarya</taxon>
        <taxon>Ascomycota</taxon>
        <taxon>Pezizomycotina</taxon>
        <taxon>Sordariomycetes</taxon>
        <taxon>Hypocreomycetidae</taxon>
        <taxon>Hypocreales</taxon>
        <taxon>Nectriaceae</taxon>
        <taxon>Fusarium</taxon>
        <taxon>Fusarium concolor species complex</taxon>
    </lineage>
</organism>
<feature type="compositionally biased region" description="Basic and acidic residues" evidence="1">
    <location>
        <begin position="495"/>
        <end position="508"/>
    </location>
</feature>
<evidence type="ECO:0000259" key="2">
    <source>
        <dbReference type="PROSITE" id="PS50181"/>
    </source>
</evidence>
<reference evidence="3" key="1">
    <citation type="submission" date="2020-01" db="EMBL/GenBank/DDBJ databases">
        <title>Identification and distribution of gene clusters putatively required for synthesis of sphingolipid metabolism inhibitors in phylogenetically diverse species of the filamentous fungus Fusarium.</title>
        <authorList>
            <person name="Kim H.-S."/>
            <person name="Busman M."/>
            <person name="Brown D.W."/>
            <person name="Divon H."/>
            <person name="Uhlig S."/>
            <person name="Proctor R.H."/>
        </authorList>
    </citation>
    <scope>NUCLEOTIDE SEQUENCE</scope>
    <source>
        <strain evidence="3">NRRL 53441</strain>
    </source>
</reference>
<feature type="compositionally biased region" description="Basic and acidic residues" evidence="1">
    <location>
        <begin position="361"/>
        <end position="371"/>
    </location>
</feature>
<dbReference type="PROSITE" id="PS50181">
    <property type="entry name" value="FBOX"/>
    <property type="match status" value="1"/>
</dbReference>
<evidence type="ECO:0000313" key="4">
    <source>
        <dbReference type="Proteomes" id="UP000605986"/>
    </source>
</evidence>
<feature type="region of interest" description="Disordered" evidence="1">
    <location>
        <begin position="552"/>
        <end position="592"/>
    </location>
</feature>
<dbReference type="OrthoDB" id="2687876at2759"/>
<proteinExistence type="predicted"/>
<gene>
    <name evidence="3" type="ORF">F53441_1524</name>
</gene>
<protein>
    <submittedName>
        <fullName evidence="3">Cyclin-like F-box</fullName>
    </submittedName>
</protein>
<dbReference type="InterPro" id="IPR001810">
    <property type="entry name" value="F-box_dom"/>
</dbReference>